<dbReference type="EMBL" id="CAJVQC010025483">
    <property type="protein sequence ID" value="CAG8730073.1"/>
    <property type="molecule type" value="Genomic_DNA"/>
</dbReference>
<comment type="caution">
    <text evidence="1">The sequence shown here is derived from an EMBL/GenBank/DDBJ whole genome shotgun (WGS) entry which is preliminary data.</text>
</comment>
<proteinExistence type="predicted"/>
<keyword evidence="2" id="KW-1185">Reference proteome</keyword>
<sequence>MSPPKSANSRTTTPTSSKRDSLPPPISDTQLPPPVPAMPSLLPKLTKELSKVHDDIPPVPALPLSITNDQKSSLSSKGDNVSHRASKGDNTSHRASKGDNVSPREKRDKTTETRKTRQRGAITGQQQTDKIIRRQVGKTLPANMAPAPAQLAALTLPPFNINALPSNVKIPTHSNPNIKSKTPTAPFRMLTTPTSKIPTPTLIPSKPTKIGNGLSSPSGKGLLSTSRVAPASPTSKQGRSQLNNGTAVNSSTSSSLNSKARTRRLSTAISNMFSGNKTSAKTPTSLTSTNCKQRTTSHSTHSLSANSSSTHLPSSSSLLTPGYNNMEVDSSSSAASTPSGYNNSAGQYDDNTTSGDDETTSFLPGSEKSKKERERERRRQEARMKGSSAMNPHVALKTYAPSLSLFERSEILEYSEVYFVGQNAQKVASSPELTGCNFGFDDDRGDYIVINNDHLCYRYEIVESLGKGSFGQVLKCLDHKTGEYVAVKIIRNKKRFHCQALVEVKILECLNKWDPDDSHNIVHMDDHFYFRNHLCIVFELLSMNLYEFIKSHDFQGFSIGLIKSRFYRSPEVILGMTYNMAIDMWSLGCILAELYTGYPLFPGEGEQEQLAYLNGNPRPVINSKGKRRRPGTKTLQGVLKCQDEVFLDFISRCLHWDPEKRMKPDEGLMHEWITDVKLNTRNYLTNYDLMRRQNPSSSSLPPSNSSLSMRQSNSSIARGAQSSSHSTHKSTTSTSSQNHLIPSNPPRRSLDGQIRSNGTRQQQQYSTSIPKLPIRHLEIK</sequence>
<protein>
    <submittedName>
        <fullName evidence="1">17122_t:CDS:1</fullName>
    </submittedName>
</protein>
<dbReference type="Proteomes" id="UP000789920">
    <property type="component" value="Unassembled WGS sequence"/>
</dbReference>
<reference evidence="1" key="1">
    <citation type="submission" date="2021-06" db="EMBL/GenBank/DDBJ databases">
        <authorList>
            <person name="Kallberg Y."/>
            <person name="Tangrot J."/>
            <person name="Rosling A."/>
        </authorList>
    </citation>
    <scope>NUCLEOTIDE SEQUENCE</scope>
    <source>
        <strain evidence="1">MA461A</strain>
    </source>
</reference>
<organism evidence="1 2">
    <name type="scientific">Racocetra persica</name>
    <dbReference type="NCBI Taxonomy" id="160502"/>
    <lineage>
        <taxon>Eukaryota</taxon>
        <taxon>Fungi</taxon>
        <taxon>Fungi incertae sedis</taxon>
        <taxon>Mucoromycota</taxon>
        <taxon>Glomeromycotina</taxon>
        <taxon>Glomeromycetes</taxon>
        <taxon>Diversisporales</taxon>
        <taxon>Gigasporaceae</taxon>
        <taxon>Racocetra</taxon>
    </lineage>
</organism>
<evidence type="ECO:0000313" key="2">
    <source>
        <dbReference type="Proteomes" id="UP000789920"/>
    </source>
</evidence>
<evidence type="ECO:0000313" key="1">
    <source>
        <dbReference type="EMBL" id="CAG8730073.1"/>
    </source>
</evidence>
<accession>A0ACA9Q261</accession>
<feature type="non-terminal residue" evidence="1">
    <location>
        <position position="1"/>
    </location>
</feature>
<name>A0ACA9Q261_9GLOM</name>
<gene>
    <name evidence="1" type="ORF">RPERSI_LOCUS12068</name>
</gene>